<protein>
    <submittedName>
        <fullName evidence="2">ROK family protein</fullName>
    </submittedName>
</protein>
<evidence type="ECO:0000313" key="2">
    <source>
        <dbReference type="EMBL" id="MDP0971401.1"/>
    </source>
</evidence>
<dbReference type="Gene3D" id="3.30.420.40">
    <property type="match status" value="2"/>
</dbReference>
<evidence type="ECO:0000313" key="3">
    <source>
        <dbReference type="Proteomes" id="UP001244490"/>
    </source>
</evidence>
<evidence type="ECO:0000256" key="1">
    <source>
        <dbReference type="ARBA" id="ARBA00006479"/>
    </source>
</evidence>
<sequence>GETLFGVARNLDDFFYLHLGRGHGGARVIGRSAYPGADGNPTEIGHVPIVPGGTPCYCGNRGCLERYVSMHSLAEALGVSDHDVWAV</sequence>
<accession>A0AAW8AJG6</accession>
<dbReference type="PANTHER" id="PTHR18964:SF149">
    <property type="entry name" value="BIFUNCTIONAL UDP-N-ACETYLGLUCOSAMINE 2-EPIMERASE_N-ACETYLMANNOSAMINE KINASE"/>
    <property type="match status" value="1"/>
</dbReference>
<dbReference type="AlphaFoldDB" id="A0AAW8AJG6"/>
<dbReference type="InterPro" id="IPR000600">
    <property type="entry name" value="ROK"/>
</dbReference>
<feature type="non-terminal residue" evidence="2">
    <location>
        <position position="87"/>
    </location>
</feature>
<dbReference type="Pfam" id="PF00480">
    <property type="entry name" value="ROK"/>
    <property type="match status" value="1"/>
</dbReference>
<dbReference type="RefSeq" id="WP_305202500.1">
    <property type="nucleotide sequence ID" value="NZ_JAUUIA010000703.1"/>
</dbReference>
<reference evidence="2" key="1">
    <citation type="submission" date="2023-07" db="EMBL/GenBank/DDBJ databases">
        <authorList>
            <person name="Peng Z."/>
        </authorList>
    </citation>
    <scope>NUCLEOTIDE SEQUENCE</scope>
    <source>
        <strain evidence="2">KP219</strain>
    </source>
</reference>
<dbReference type="InterPro" id="IPR043129">
    <property type="entry name" value="ATPase_NBD"/>
</dbReference>
<feature type="non-terminal residue" evidence="2">
    <location>
        <position position="1"/>
    </location>
</feature>
<dbReference type="Proteomes" id="UP001244490">
    <property type="component" value="Unassembled WGS sequence"/>
</dbReference>
<name>A0AAW8AJG6_KLEPN</name>
<comment type="caution">
    <text evidence="2">The sequence shown here is derived from an EMBL/GenBank/DDBJ whole genome shotgun (WGS) entry which is preliminary data.</text>
</comment>
<dbReference type="PANTHER" id="PTHR18964">
    <property type="entry name" value="ROK (REPRESSOR, ORF, KINASE) FAMILY"/>
    <property type="match status" value="1"/>
</dbReference>
<dbReference type="EMBL" id="JAUUIA010000703">
    <property type="protein sequence ID" value="MDP0971401.1"/>
    <property type="molecule type" value="Genomic_DNA"/>
</dbReference>
<organism evidence="2 3">
    <name type="scientific">Klebsiella pneumoniae</name>
    <dbReference type="NCBI Taxonomy" id="573"/>
    <lineage>
        <taxon>Bacteria</taxon>
        <taxon>Pseudomonadati</taxon>
        <taxon>Pseudomonadota</taxon>
        <taxon>Gammaproteobacteria</taxon>
        <taxon>Enterobacterales</taxon>
        <taxon>Enterobacteriaceae</taxon>
        <taxon>Klebsiella/Raoultella group</taxon>
        <taxon>Klebsiella</taxon>
        <taxon>Klebsiella pneumoniae complex</taxon>
    </lineage>
</organism>
<gene>
    <name evidence="2" type="ORF">Q6294_31150</name>
</gene>
<dbReference type="SUPFAM" id="SSF53067">
    <property type="entry name" value="Actin-like ATPase domain"/>
    <property type="match status" value="1"/>
</dbReference>
<proteinExistence type="inferred from homology"/>
<comment type="similarity">
    <text evidence="1">Belongs to the ROK (NagC/XylR) family.</text>
</comment>